<comment type="caution">
    <text evidence="1">The sequence shown here is derived from an EMBL/GenBank/DDBJ whole genome shotgun (WGS) entry which is preliminary data.</text>
</comment>
<dbReference type="PANTHER" id="PTHR47211">
    <property type="entry name" value="TRIHELIX TRANSCRIPTION FACTOR ASR3"/>
    <property type="match status" value="1"/>
</dbReference>
<dbReference type="PANTHER" id="PTHR47211:SF3">
    <property type="entry name" value="TRIHELIX TRANSCRIPTION FACTOR ASR3-LIKE"/>
    <property type="match status" value="1"/>
</dbReference>
<accession>A0AAV5M7P4</accession>
<evidence type="ECO:0000313" key="1">
    <source>
        <dbReference type="EMBL" id="GKV45570.1"/>
    </source>
</evidence>
<gene>
    <name evidence="1" type="ORF">SLEP1_g52638</name>
</gene>
<dbReference type="Proteomes" id="UP001054252">
    <property type="component" value="Unassembled WGS sequence"/>
</dbReference>
<dbReference type="EMBL" id="BPVZ01000195">
    <property type="protein sequence ID" value="GKV45570.1"/>
    <property type="molecule type" value="Genomic_DNA"/>
</dbReference>
<name>A0AAV5M7P4_9ROSI</name>
<dbReference type="AlphaFoldDB" id="A0AAV5M7P4"/>
<proteinExistence type="predicted"/>
<sequence length="218" mass="24773">MGTGSLKRKRKLPGFFDRKVYDALDGGKFAMTAIPLAHITATTEMGNDDEKEATTEEHETQDEALFLKQFLIRDNQEDNKVKEKHPTLSEWKRSMTQKGLKHRQSKLDECEDGRLDPLIKVLKRNSNPLNEQIQAQNTNCQLDRDQRKEHSESLVATINKLTNALERVERICGWLGRQCERIKTACKPFVSHAGWPGEVAVSCLEGRESVSPTKGKID</sequence>
<keyword evidence="2" id="KW-1185">Reference proteome</keyword>
<organism evidence="1 2">
    <name type="scientific">Rubroshorea leprosula</name>
    <dbReference type="NCBI Taxonomy" id="152421"/>
    <lineage>
        <taxon>Eukaryota</taxon>
        <taxon>Viridiplantae</taxon>
        <taxon>Streptophyta</taxon>
        <taxon>Embryophyta</taxon>
        <taxon>Tracheophyta</taxon>
        <taxon>Spermatophyta</taxon>
        <taxon>Magnoliopsida</taxon>
        <taxon>eudicotyledons</taxon>
        <taxon>Gunneridae</taxon>
        <taxon>Pentapetalae</taxon>
        <taxon>rosids</taxon>
        <taxon>malvids</taxon>
        <taxon>Malvales</taxon>
        <taxon>Dipterocarpaceae</taxon>
        <taxon>Rubroshorea</taxon>
    </lineage>
</organism>
<evidence type="ECO:0000313" key="2">
    <source>
        <dbReference type="Proteomes" id="UP001054252"/>
    </source>
</evidence>
<protein>
    <submittedName>
        <fullName evidence="1">Uncharacterized protein</fullName>
    </submittedName>
</protein>
<reference evidence="1 2" key="1">
    <citation type="journal article" date="2021" name="Commun. Biol.">
        <title>The genome of Shorea leprosula (Dipterocarpaceae) highlights the ecological relevance of drought in aseasonal tropical rainforests.</title>
        <authorList>
            <person name="Ng K.K.S."/>
            <person name="Kobayashi M.J."/>
            <person name="Fawcett J.A."/>
            <person name="Hatakeyama M."/>
            <person name="Paape T."/>
            <person name="Ng C.H."/>
            <person name="Ang C.C."/>
            <person name="Tnah L.H."/>
            <person name="Lee C.T."/>
            <person name="Nishiyama T."/>
            <person name="Sese J."/>
            <person name="O'Brien M.J."/>
            <person name="Copetti D."/>
            <person name="Mohd Noor M.I."/>
            <person name="Ong R.C."/>
            <person name="Putra M."/>
            <person name="Sireger I.Z."/>
            <person name="Indrioko S."/>
            <person name="Kosugi Y."/>
            <person name="Izuno A."/>
            <person name="Isagi Y."/>
            <person name="Lee S.L."/>
            <person name="Shimizu K.K."/>
        </authorList>
    </citation>
    <scope>NUCLEOTIDE SEQUENCE [LARGE SCALE GENOMIC DNA]</scope>
    <source>
        <strain evidence="1">214</strain>
    </source>
</reference>